<accession>A0A7W7RQB3</accession>
<name>A0A7W7RQB3_9ACTN</name>
<comment type="caution">
    <text evidence="1">The sequence shown here is derived from an EMBL/GenBank/DDBJ whole genome shotgun (WGS) entry which is preliminary data.</text>
</comment>
<keyword evidence="2" id="KW-1185">Reference proteome</keyword>
<keyword evidence="1" id="KW-0687">Ribonucleoprotein</keyword>
<gene>
    <name evidence="1" type="ORF">F4561_006587</name>
</gene>
<dbReference type="EMBL" id="JACHJT010000003">
    <property type="protein sequence ID" value="MBB4935678.1"/>
    <property type="molecule type" value="Genomic_DNA"/>
</dbReference>
<keyword evidence="1" id="KW-0689">Ribosomal protein</keyword>
<dbReference type="GO" id="GO:0005840">
    <property type="term" value="C:ribosome"/>
    <property type="evidence" value="ECO:0007669"/>
    <property type="project" value="UniProtKB-KW"/>
</dbReference>
<dbReference type="AlphaFoldDB" id="A0A7W7RQB3"/>
<proteinExistence type="predicted"/>
<reference evidence="1 2" key="1">
    <citation type="submission" date="2020-08" db="EMBL/GenBank/DDBJ databases">
        <title>Sequencing the genomes of 1000 actinobacteria strains.</title>
        <authorList>
            <person name="Klenk H.-P."/>
        </authorList>
    </citation>
    <scope>NUCLEOTIDE SEQUENCE [LARGE SCALE GENOMIC DNA]</scope>
    <source>
        <strain evidence="1 2">DSM 102030</strain>
    </source>
</reference>
<protein>
    <submittedName>
        <fullName evidence="1">Ribosomal protein L13E</fullName>
    </submittedName>
</protein>
<organism evidence="1 2">
    <name type="scientific">Lipingzhangella halophila</name>
    <dbReference type="NCBI Taxonomy" id="1783352"/>
    <lineage>
        <taxon>Bacteria</taxon>
        <taxon>Bacillati</taxon>
        <taxon>Actinomycetota</taxon>
        <taxon>Actinomycetes</taxon>
        <taxon>Streptosporangiales</taxon>
        <taxon>Nocardiopsidaceae</taxon>
        <taxon>Lipingzhangella</taxon>
    </lineage>
</organism>
<sequence length="111" mass="12253">MTDGPDITCACCGRTGPHIGRGLIRTCHTRHSANGTLHRWPLNPHRAPNGTTTYQLRSPTALGRAEDYAELRSQGLTRVEAAERLGVTIRTASRYQAYLRATQQEQEHTAA</sequence>
<evidence type="ECO:0000313" key="2">
    <source>
        <dbReference type="Proteomes" id="UP000523007"/>
    </source>
</evidence>
<evidence type="ECO:0000313" key="1">
    <source>
        <dbReference type="EMBL" id="MBB4935678.1"/>
    </source>
</evidence>
<dbReference type="Proteomes" id="UP000523007">
    <property type="component" value="Unassembled WGS sequence"/>
</dbReference>
<dbReference type="RefSeq" id="WP_184585447.1">
    <property type="nucleotide sequence ID" value="NZ_JACHJT010000003.1"/>
</dbReference>